<dbReference type="GO" id="GO:0052621">
    <property type="term" value="F:diguanylate cyclase activity"/>
    <property type="evidence" value="ECO:0007669"/>
    <property type="project" value="UniProtKB-EC"/>
</dbReference>
<keyword evidence="4" id="KW-1133">Transmembrane helix</keyword>
<dbReference type="RefSeq" id="WP_303550796.1">
    <property type="nucleotide sequence ID" value="NZ_JAUOPG010000007.1"/>
</dbReference>
<feature type="chain" id="PRO_5043375764" description="diguanylate cyclase" evidence="5">
    <location>
        <begin position="24"/>
        <end position="609"/>
    </location>
</feature>
<evidence type="ECO:0000256" key="5">
    <source>
        <dbReference type="SAM" id="SignalP"/>
    </source>
</evidence>
<dbReference type="EC" id="2.7.7.65" evidence="2"/>
<organism evidence="7 8">
    <name type="scientific">Neptunomonas phycophila</name>
    <dbReference type="NCBI Taxonomy" id="1572645"/>
    <lineage>
        <taxon>Bacteria</taxon>
        <taxon>Pseudomonadati</taxon>
        <taxon>Pseudomonadota</taxon>
        <taxon>Gammaproteobacteria</taxon>
        <taxon>Oceanospirillales</taxon>
        <taxon>Oceanospirillaceae</taxon>
        <taxon>Neptunomonas</taxon>
    </lineage>
</organism>
<keyword evidence="7" id="KW-0548">Nucleotidyltransferase</keyword>
<proteinExistence type="predicted"/>
<dbReference type="InterPro" id="IPR050469">
    <property type="entry name" value="Diguanylate_Cyclase"/>
</dbReference>
<dbReference type="InterPro" id="IPR043128">
    <property type="entry name" value="Rev_trsase/Diguanyl_cyclase"/>
</dbReference>
<evidence type="ECO:0000313" key="8">
    <source>
        <dbReference type="Proteomes" id="UP001169862"/>
    </source>
</evidence>
<keyword evidence="4" id="KW-0812">Transmembrane</keyword>
<dbReference type="SMART" id="SM00267">
    <property type="entry name" value="GGDEF"/>
    <property type="match status" value="1"/>
</dbReference>
<dbReference type="AlphaFoldDB" id="A0AAW7XJ63"/>
<evidence type="ECO:0000313" key="7">
    <source>
        <dbReference type="EMBL" id="MDO6454266.1"/>
    </source>
</evidence>
<dbReference type="PROSITE" id="PS50887">
    <property type="entry name" value="GGDEF"/>
    <property type="match status" value="1"/>
</dbReference>
<keyword evidence="7" id="KW-0808">Transferase</keyword>
<comment type="caution">
    <text evidence="7">The sequence shown here is derived from an EMBL/GenBank/DDBJ whole genome shotgun (WGS) entry which is preliminary data.</text>
</comment>
<dbReference type="Pfam" id="PF07696">
    <property type="entry name" value="7TMR-DISMED2"/>
    <property type="match status" value="1"/>
</dbReference>
<dbReference type="InterPro" id="IPR000160">
    <property type="entry name" value="GGDEF_dom"/>
</dbReference>
<feature type="domain" description="GGDEF" evidence="6">
    <location>
        <begin position="462"/>
        <end position="597"/>
    </location>
</feature>
<dbReference type="EMBL" id="JAUOPG010000007">
    <property type="protein sequence ID" value="MDO6454266.1"/>
    <property type="molecule type" value="Genomic_DNA"/>
</dbReference>
<dbReference type="GO" id="GO:0005886">
    <property type="term" value="C:plasma membrane"/>
    <property type="evidence" value="ECO:0007669"/>
    <property type="project" value="TreeGrafter"/>
</dbReference>
<feature type="transmembrane region" description="Helical" evidence="4">
    <location>
        <begin position="182"/>
        <end position="203"/>
    </location>
</feature>
<evidence type="ECO:0000256" key="3">
    <source>
        <dbReference type="ARBA" id="ARBA00034247"/>
    </source>
</evidence>
<feature type="transmembrane region" description="Helical" evidence="4">
    <location>
        <begin position="304"/>
        <end position="322"/>
    </location>
</feature>
<dbReference type="InterPro" id="IPR029787">
    <property type="entry name" value="Nucleotide_cyclase"/>
</dbReference>
<dbReference type="GO" id="GO:1902201">
    <property type="term" value="P:negative regulation of bacterial-type flagellum-dependent cell motility"/>
    <property type="evidence" value="ECO:0007669"/>
    <property type="project" value="TreeGrafter"/>
</dbReference>
<comment type="cofactor">
    <cofactor evidence="1">
        <name>Mg(2+)</name>
        <dbReference type="ChEBI" id="CHEBI:18420"/>
    </cofactor>
</comment>
<gene>
    <name evidence="7" type="ORF">Q4490_11900</name>
</gene>
<feature type="transmembrane region" description="Helical" evidence="4">
    <location>
        <begin position="365"/>
        <end position="382"/>
    </location>
</feature>
<protein>
    <recommendedName>
        <fullName evidence="2">diguanylate cyclase</fullName>
        <ecNumber evidence="2">2.7.7.65</ecNumber>
    </recommendedName>
</protein>
<dbReference type="SUPFAM" id="SSF55073">
    <property type="entry name" value="Nucleotide cyclase"/>
    <property type="match status" value="1"/>
</dbReference>
<keyword evidence="5" id="KW-0732">Signal</keyword>
<feature type="transmembrane region" description="Helical" evidence="4">
    <location>
        <begin position="215"/>
        <end position="234"/>
    </location>
</feature>
<feature type="transmembrane region" description="Helical" evidence="4">
    <location>
        <begin position="246"/>
        <end position="267"/>
    </location>
</feature>
<dbReference type="Gene3D" id="2.60.40.2380">
    <property type="match status" value="1"/>
</dbReference>
<dbReference type="InterPro" id="IPR011622">
    <property type="entry name" value="7TMR_DISM_rcpt_extracell_dom2"/>
</dbReference>
<feature type="transmembrane region" description="Helical" evidence="4">
    <location>
        <begin position="334"/>
        <end position="353"/>
    </location>
</feature>
<feature type="transmembrane region" description="Helical" evidence="4">
    <location>
        <begin position="279"/>
        <end position="298"/>
    </location>
</feature>
<feature type="signal peptide" evidence="5">
    <location>
        <begin position="1"/>
        <end position="23"/>
    </location>
</feature>
<evidence type="ECO:0000259" key="6">
    <source>
        <dbReference type="PROSITE" id="PS50887"/>
    </source>
</evidence>
<evidence type="ECO:0000256" key="2">
    <source>
        <dbReference type="ARBA" id="ARBA00012528"/>
    </source>
</evidence>
<comment type="catalytic activity">
    <reaction evidence="3">
        <text>2 GTP = 3',3'-c-di-GMP + 2 diphosphate</text>
        <dbReference type="Rhea" id="RHEA:24898"/>
        <dbReference type="ChEBI" id="CHEBI:33019"/>
        <dbReference type="ChEBI" id="CHEBI:37565"/>
        <dbReference type="ChEBI" id="CHEBI:58805"/>
        <dbReference type="EC" id="2.7.7.65"/>
    </reaction>
</comment>
<dbReference type="Gene3D" id="3.30.70.270">
    <property type="match status" value="1"/>
</dbReference>
<dbReference type="GO" id="GO:0043709">
    <property type="term" value="P:cell adhesion involved in single-species biofilm formation"/>
    <property type="evidence" value="ECO:0007669"/>
    <property type="project" value="TreeGrafter"/>
</dbReference>
<dbReference type="PANTHER" id="PTHR45138:SF9">
    <property type="entry name" value="DIGUANYLATE CYCLASE DGCM-RELATED"/>
    <property type="match status" value="1"/>
</dbReference>
<feature type="transmembrane region" description="Helical" evidence="4">
    <location>
        <begin position="544"/>
        <end position="563"/>
    </location>
</feature>
<dbReference type="InterPro" id="IPR011623">
    <property type="entry name" value="7TMR_DISM_rcpt_extracell_dom1"/>
</dbReference>
<name>A0AAW7XJ63_9GAMM</name>
<sequence length="609" mass="68820">MNKWGHVFITLCLVLSAAFPVFADVVLDEGFKYQQLGIGGQYFEDKAAQRTYDEMLQEDLWKVSGSKGLSFGFTASAFWIKTKVVNPLDKHRLLYLQVDNPFLDDIQVYFVSETGVESLFTGDTIPVGQRPVRHTQHLIPFYVNPKEQIELYVRVQSKGAVQIPLAIWDSQSFVESDHLSSLLYGLFFGLLLTISVYHFFLFISIKERAYLNYSLFYLSLLGVYACLNGIPGVFFWPMSPHVSDTFLIICMGLSIYFPCMFAFEVLAVKTSRPTLGFTMRCFGFAGLFIACIASFLPYVFALKLLLAAVLCSIVINFVVYIVRFFDGYPPAKYMLMSVFFASIGLGVTVFVKVGALPSNFLTENALSIGVSFMAMLHAFALSQRINMNRAELALVHKALLDAKQKANEDLDHLVQARTYELEQVNEKLKLLSTTDPLTKLGNRRYFDELYRLAFRQCHREKEPISLLLLDIDHFKHINDTYGHQFGDACLIEAAKHILSCVRRPQDTVARYGGEEFVVLLPNTALDGAVCIAELIVGRFREAKIFYAGAEIMMTVSIGVVSVIPCADLNEDHLLSKADKLLYRAKKNGRNRVEWEPPSQPEESFTLDLN</sequence>
<evidence type="ECO:0000256" key="1">
    <source>
        <dbReference type="ARBA" id="ARBA00001946"/>
    </source>
</evidence>
<dbReference type="CDD" id="cd01949">
    <property type="entry name" value="GGDEF"/>
    <property type="match status" value="1"/>
</dbReference>
<dbReference type="Pfam" id="PF07695">
    <property type="entry name" value="7TMR-DISM_7TM"/>
    <property type="match status" value="1"/>
</dbReference>
<reference evidence="7" key="1">
    <citation type="submission" date="2023-07" db="EMBL/GenBank/DDBJ databases">
        <title>Genome content predicts the carbon catabolic preferences of heterotrophic bacteria.</title>
        <authorList>
            <person name="Gralka M."/>
        </authorList>
    </citation>
    <scope>NUCLEOTIDE SEQUENCE</scope>
    <source>
        <strain evidence="7">I2M16</strain>
    </source>
</reference>
<dbReference type="Proteomes" id="UP001169862">
    <property type="component" value="Unassembled WGS sequence"/>
</dbReference>
<keyword evidence="4" id="KW-0472">Membrane</keyword>
<dbReference type="PANTHER" id="PTHR45138">
    <property type="entry name" value="REGULATORY COMPONENTS OF SENSORY TRANSDUCTION SYSTEM"/>
    <property type="match status" value="1"/>
</dbReference>
<evidence type="ECO:0000256" key="4">
    <source>
        <dbReference type="SAM" id="Phobius"/>
    </source>
</evidence>
<dbReference type="NCBIfam" id="TIGR00254">
    <property type="entry name" value="GGDEF"/>
    <property type="match status" value="1"/>
</dbReference>
<dbReference type="FunFam" id="3.30.70.270:FF:000001">
    <property type="entry name" value="Diguanylate cyclase domain protein"/>
    <property type="match status" value="1"/>
</dbReference>
<accession>A0AAW7XJ63</accession>
<dbReference type="Pfam" id="PF00990">
    <property type="entry name" value="GGDEF"/>
    <property type="match status" value="1"/>
</dbReference>